<sequence>MGIPMGISVSVDIWSARASPRQKSATETGDRSWECRRAIYQGLNCPVAASMFLPAWFCATLSDRLDGWMVGWLDGRLADWCAYGVTFNRGAGIS</sequence>
<dbReference type="EMBL" id="OZ034835">
    <property type="protein sequence ID" value="CAL1677294.1"/>
    <property type="molecule type" value="Genomic_DNA"/>
</dbReference>
<accession>A0AAV2NCW1</accession>
<name>A0AAV2NCW1_9HYME</name>
<evidence type="ECO:0000313" key="2">
    <source>
        <dbReference type="Proteomes" id="UP001497644"/>
    </source>
</evidence>
<keyword evidence="2" id="KW-1185">Reference proteome</keyword>
<evidence type="ECO:0000313" key="1">
    <source>
        <dbReference type="EMBL" id="CAL1677294.1"/>
    </source>
</evidence>
<dbReference type="Proteomes" id="UP001497644">
    <property type="component" value="Chromosome 12"/>
</dbReference>
<dbReference type="AlphaFoldDB" id="A0AAV2NCW1"/>
<protein>
    <submittedName>
        <fullName evidence="1">Uncharacterized protein</fullName>
    </submittedName>
</protein>
<reference evidence="1" key="1">
    <citation type="submission" date="2024-04" db="EMBL/GenBank/DDBJ databases">
        <authorList>
            <consortium name="Molecular Ecology Group"/>
        </authorList>
    </citation>
    <scope>NUCLEOTIDE SEQUENCE</scope>
</reference>
<organism evidence="1 2">
    <name type="scientific">Lasius platythorax</name>
    <dbReference type="NCBI Taxonomy" id="488582"/>
    <lineage>
        <taxon>Eukaryota</taxon>
        <taxon>Metazoa</taxon>
        <taxon>Ecdysozoa</taxon>
        <taxon>Arthropoda</taxon>
        <taxon>Hexapoda</taxon>
        <taxon>Insecta</taxon>
        <taxon>Pterygota</taxon>
        <taxon>Neoptera</taxon>
        <taxon>Endopterygota</taxon>
        <taxon>Hymenoptera</taxon>
        <taxon>Apocrita</taxon>
        <taxon>Aculeata</taxon>
        <taxon>Formicoidea</taxon>
        <taxon>Formicidae</taxon>
        <taxon>Formicinae</taxon>
        <taxon>Lasius</taxon>
        <taxon>Lasius</taxon>
    </lineage>
</organism>
<gene>
    <name evidence="1" type="ORF">LPLAT_LOCUS3325</name>
</gene>
<proteinExistence type="predicted"/>